<evidence type="ECO:0000313" key="4">
    <source>
        <dbReference type="Proteomes" id="UP000183208"/>
    </source>
</evidence>
<evidence type="ECO:0000256" key="1">
    <source>
        <dbReference type="SAM" id="Phobius"/>
    </source>
</evidence>
<keyword evidence="1" id="KW-0812">Transmembrane</keyword>
<dbReference type="Pfam" id="PF11127">
    <property type="entry name" value="YgaP-like_TM"/>
    <property type="match status" value="1"/>
</dbReference>
<keyword evidence="1" id="KW-0472">Membrane</keyword>
<proteinExistence type="predicted"/>
<dbReference type="Proteomes" id="UP000183208">
    <property type="component" value="Unassembled WGS sequence"/>
</dbReference>
<gene>
    <name evidence="3" type="ORF">SAMN05444171_4615</name>
</gene>
<feature type="domain" description="Inner membrane protein YgaP-like transmembrane" evidence="2">
    <location>
        <begin position="4"/>
        <end position="63"/>
    </location>
</feature>
<name>A0A1M7BV66_9BRAD</name>
<organism evidence="3 4">
    <name type="scientific">Bradyrhizobium lablabi</name>
    <dbReference type="NCBI Taxonomy" id="722472"/>
    <lineage>
        <taxon>Bacteria</taxon>
        <taxon>Pseudomonadati</taxon>
        <taxon>Pseudomonadota</taxon>
        <taxon>Alphaproteobacteria</taxon>
        <taxon>Hyphomicrobiales</taxon>
        <taxon>Nitrobacteraceae</taxon>
        <taxon>Bradyrhizobium</taxon>
    </lineage>
</organism>
<evidence type="ECO:0000259" key="2">
    <source>
        <dbReference type="Pfam" id="PF11127"/>
    </source>
</evidence>
<dbReference type="AlphaFoldDB" id="A0A1M7BV66"/>
<dbReference type="InterPro" id="IPR021309">
    <property type="entry name" value="YgaP-like_TM"/>
</dbReference>
<sequence>MFYRKNLPGWERAARVIGGTAMVACGLLGFQGLPIGYLIGAAGGVTLMTGFFGFCPMCAMAGRRLPLS</sequence>
<feature type="transmembrane region" description="Helical" evidence="1">
    <location>
        <begin position="36"/>
        <end position="59"/>
    </location>
</feature>
<protein>
    <recommendedName>
        <fullName evidence="2">Inner membrane protein YgaP-like transmembrane domain-containing protein</fullName>
    </recommendedName>
</protein>
<dbReference type="RefSeq" id="WP_074823834.1">
    <property type="nucleotide sequence ID" value="NZ_FNTI01000001.1"/>
</dbReference>
<evidence type="ECO:0000313" key="3">
    <source>
        <dbReference type="EMBL" id="SED61937.1"/>
    </source>
</evidence>
<dbReference type="OrthoDB" id="7065365at2"/>
<keyword evidence="1" id="KW-1133">Transmembrane helix</keyword>
<accession>A0A1M7BV66</accession>
<reference evidence="3 4" key="1">
    <citation type="submission" date="2016-10" db="EMBL/GenBank/DDBJ databases">
        <authorList>
            <person name="de Groot N.N."/>
        </authorList>
    </citation>
    <scope>NUCLEOTIDE SEQUENCE [LARGE SCALE GENOMIC DNA]</scope>
    <source>
        <strain evidence="3 4">GAS522</strain>
    </source>
</reference>
<dbReference type="EMBL" id="FNTI01000001">
    <property type="protein sequence ID" value="SED61937.1"/>
    <property type="molecule type" value="Genomic_DNA"/>
</dbReference>
<feature type="transmembrane region" description="Helical" evidence="1">
    <location>
        <begin position="12"/>
        <end position="30"/>
    </location>
</feature>